<name>A0A1Q5UBM9_9EURO</name>
<gene>
    <name evidence="10" type="ORF">PENSUB_4784</name>
</gene>
<protein>
    <recommendedName>
        <fullName evidence="9">Enoyl reductase (ER) domain-containing protein</fullName>
    </recommendedName>
</protein>
<dbReference type="AlphaFoldDB" id="A0A1Q5UBM9"/>
<dbReference type="InterPro" id="IPR013154">
    <property type="entry name" value="ADH-like_N"/>
</dbReference>
<dbReference type="CDD" id="cd08233">
    <property type="entry name" value="butanediol_DH_like"/>
    <property type="match status" value="1"/>
</dbReference>
<evidence type="ECO:0000256" key="5">
    <source>
        <dbReference type="ARBA" id="ARBA00022833"/>
    </source>
</evidence>
<dbReference type="InterPro" id="IPR002328">
    <property type="entry name" value="ADH_Zn_CS"/>
</dbReference>
<dbReference type="FunFam" id="3.40.50.720:FF:000068">
    <property type="entry name" value="Sorbitol dehydrogenase"/>
    <property type="match status" value="1"/>
</dbReference>
<evidence type="ECO:0000256" key="1">
    <source>
        <dbReference type="ARBA" id="ARBA00001947"/>
    </source>
</evidence>
<comment type="cofactor">
    <cofactor evidence="1 8">
        <name>Zn(2+)</name>
        <dbReference type="ChEBI" id="CHEBI:29105"/>
    </cofactor>
</comment>
<keyword evidence="6" id="KW-0560">Oxidoreductase</keyword>
<evidence type="ECO:0000259" key="9">
    <source>
        <dbReference type="SMART" id="SM00829"/>
    </source>
</evidence>
<dbReference type="PANTHER" id="PTHR43401:SF2">
    <property type="entry name" value="L-THREONINE 3-DEHYDROGENASE"/>
    <property type="match status" value="1"/>
</dbReference>
<comment type="caution">
    <text evidence="10">The sequence shown here is derived from an EMBL/GenBank/DDBJ whole genome shotgun (WGS) entry which is preliminary data.</text>
</comment>
<dbReference type="InterPro" id="IPR036291">
    <property type="entry name" value="NAD(P)-bd_dom_sf"/>
</dbReference>
<dbReference type="InterPro" id="IPR013149">
    <property type="entry name" value="ADH-like_C"/>
</dbReference>
<evidence type="ECO:0000256" key="2">
    <source>
        <dbReference type="ARBA" id="ARBA00004921"/>
    </source>
</evidence>
<dbReference type="STRING" id="1316194.A0A1Q5UBM9"/>
<dbReference type="InterPro" id="IPR011032">
    <property type="entry name" value="GroES-like_sf"/>
</dbReference>
<keyword evidence="5 8" id="KW-0862">Zinc</keyword>
<dbReference type="EMBL" id="MNBE01000438">
    <property type="protein sequence ID" value="OKP09860.1"/>
    <property type="molecule type" value="Genomic_DNA"/>
</dbReference>
<accession>A0A1Q5UBM9</accession>
<evidence type="ECO:0000256" key="8">
    <source>
        <dbReference type="RuleBase" id="RU361277"/>
    </source>
</evidence>
<evidence type="ECO:0000256" key="7">
    <source>
        <dbReference type="ARBA" id="ARBA00023027"/>
    </source>
</evidence>
<dbReference type="Gene3D" id="3.40.50.720">
    <property type="entry name" value="NAD(P)-binding Rossmann-like Domain"/>
    <property type="match status" value="1"/>
</dbReference>
<dbReference type="InterPro" id="IPR020843">
    <property type="entry name" value="ER"/>
</dbReference>
<dbReference type="InterPro" id="IPR050129">
    <property type="entry name" value="Zn_alcohol_dh"/>
</dbReference>
<evidence type="ECO:0000256" key="6">
    <source>
        <dbReference type="ARBA" id="ARBA00023002"/>
    </source>
</evidence>
<dbReference type="Pfam" id="PF00107">
    <property type="entry name" value="ADH_zinc_N"/>
    <property type="match status" value="1"/>
</dbReference>
<dbReference type="Proteomes" id="UP000186955">
    <property type="component" value="Unassembled WGS sequence"/>
</dbReference>
<evidence type="ECO:0000256" key="3">
    <source>
        <dbReference type="ARBA" id="ARBA00008072"/>
    </source>
</evidence>
<comment type="similarity">
    <text evidence="3 8">Belongs to the zinc-containing alcohol dehydrogenase family.</text>
</comment>
<evidence type="ECO:0000313" key="11">
    <source>
        <dbReference type="Proteomes" id="UP000186955"/>
    </source>
</evidence>
<dbReference type="GO" id="GO:0008270">
    <property type="term" value="F:zinc ion binding"/>
    <property type="evidence" value="ECO:0007669"/>
    <property type="project" value="InterPro"/>
</dbReference>
<dbReference type="Gene3D" id="3.90.180.10">
    <property type="entry name" value="Medium-chain alcohol dehydrogenases, catalytic domain"/>
    <property type="match status" value="1"/>
</dbReference>
<reference evidence="10 11" key="1">
    <citation type="submission" date="2016-10" db="EMBL/GenBank/DDBJ databases">
        <title>Genome sequence of the ascomycete fungus Penicillium subrubescens.</title>
        <authorList>
            <person name="De Vries R.P."/>
            <person name="Peng M."/>
            <person name="Dilokpimol A."/>
            <person name="Hilden K."/>
            <person name="Makela M.R."/>
            <person name="Grigoriev I."/>
            <person name="Riley R."/>
            <person name="Granchi Z."/>
        </authorList>
    </citation>
    <scope>NUCLEOTIDE SEQUENCE [LARGE SCALE GENOMIC DNA]</scope>
    <source>
        <strain evidence="10 11">CBS 132785</strain>
    </source>
</reference>
<organism evidence="10 11">
    <name type="scientific">Penicillium subrubescens</name>
    <dbReference type="NCBI Taxonomy" id="1316194"/>
    <lineage>
        <taxon>Eukaryota</taxon>
        <taxon>Fungi</taxon>
        <taxon>Dikarya</taxon>
        <taxon>Ascomycota</taxon>
        <taxon>Pezizomycotina</taxon>
        <taxon>Eurotiomycetes</taxon>
        <taxon>Eurotiomycetidae</taxon>
        <taxon>Eurotiales</taxon>
        <taxon>Aspergillaceae</taxon>
        <taxon>Penicillium</taxon>
    </lineage>
</organism>
<feature type="domain" description="Enoyl reductase (ER)" evidence="9">
    <location>
        <begin position="2"/>
        <end position="283"/>
    </location>
</feature>
<dbReference type="SMART" id="SM00829">
    <property type="entry name" value="PKS_ER"/>
    <property type="match status" value="1"/>
</dbReference>
<dbReference type="PROSITE" id="PS00059">
    <property type="entry name" value="ADH_ZINC"/>
    <property type="match status" value="1"/>
</dbReference>
<keyword evidence="4 8" id="KW-0479">Metal-binding</keyword>
<keyword evidence="11" id="KW-1185">Reference proteome</keyword>
<sequence>MGHEFSGIIEEVGEGVTQFSPGQRAVVRPTIYDETCAACTQGSRHCCKNIGFIGLSGYGGGMAEYIVAPASHYYLLPDNISFEDASLVEPLAVAWHAVKRAPFKSGNNVLVLGAGPIGIGAVQVLKLKGANNIIVVELLQNRKDLARQYGATHTLDPKETDIPKAVNDLTGGRGVEIVFDTAGVEIALNGIIDATQVQGTIVNIAVWEERPATDVNDLMYREINYMGATLYDEASFKEVIENLHTGKLKPHAMISTKIKLQDAVEKGFKKLIESRDSYCKILVDPQSA</sequence>
<dbReference type="GO" id="GO:0016491">
    <property type="term" value="F:oxidoreductase activity"/>
    <property type="evidence" value="ECO:0007669"/>
    <property type="project" value="UniProtKB-KW"/>
</dbReference>
<proteinExistence type="inferred from homology"/>
<dbReference type="PANTHER" id="PTHR43401">
    <property type="entry name" value="L-THREONINE 3-DEHYDROGENASE"/>
    <property type="match status" value="1"/>
</dbReference>
<evidence type="ECO:0000313" key="10">
    <source>
        <dbReference type="EMBL" id="OKP09860.1"/>
    </source>
</evidence>
<dbReference type="SUPFAM" id="SSF51735">
    <property type="entry name" value="NAD(P)-binding Rossmann-fold domains"/>
    <property type="match status" value="1"/>
</dbReference>
<dbReference type="SUPFAM" id="SSF50129">
    <property type="entry name" value="GroES-like"/>
    <property type="match status" value="1"/>
</dbReference>
<keyword evidence="7" id="KW-0520">NAD</keyword>
<dbReference type="Pfam" id="PF08240">
    <property type="entry name" value="ADH_N"/>
    <property type="match status" value="1"/>
</dbReference>
<comment type="pathway">
    <text evidence="2">Carbohydrate degradation.</text>
</comment>
<evidence type="ECO:0000256" key="4">
    <source>
        <dbReference type="ARBA" id="ARBA00022723"/>
    </source>
</evidence>